<feature type="signal peptide" evidence="1">
    <location>
        <begin position="1"/>
        <end position="22"/>
    </location>
</feature>
<keyword evidence="1" id="KW-0732">Signal</keyword>
<dbReference type="Proteomes" id="UP000032900">
    <property type="component" value="Unassembled WGS sequence"/>
</dbReference>
<dbReference type="InterPro" id="IPR038143">
    <property type="entry name" value="NigD-like_C_dom_sf"/>
</dbReference>
<evidence type="ECO:0008006" key="6">
    <source>
        <dbReference type="Google" id="ProtNLM"/>
    </source>
</evidence>
<dbReference type="Gene3D" id="2.60.40.2370">
    <property type="entry name" value="NigD-like, C-terminal beta sandwich domain"/>
    <property type="match status" value="1"/>
</dbReference>
<dbReference type="InterPro" id="IPR038179">
    <property type="entry name" value="NigD-like_N_sf"/>
</dbReference>
<gene>
    <name evidence="4" type="ORF">JCM15548_1952</name>
</gene>
<evidence type="ECO:0000313" key="5">
    <source>
        <dbReference type="Proteomes" id="UP000032900"/>
    </source>
</evidence>
<feature type="domain" description="NigD-like C-terminal" evidence="3">
    <location>
        <begin position="104"/>
        <end position="217"/>
    </location>
</feature>
<organism evidence="4 5">
    <name type="scientific">Geofilum rubicundum JCM 15548</name>
    <dbReference type="NCBI Taxonomy" id="1236989"/>
    <lineage>
        <taxon>Bacteria</taxon>
        <taxon>Pseudomonadati</taxon>
        <taxon>Bacteroidota</taxon>
        <taxon>Bacteroidia</taxon>
        <taxon>Marinilabiliales</taxon>
        <taxon>Marinilabiliaceae</taxon>
        <taxon>Geofilum</taxon>
    </lineage>
</organism>
<dbReference type="OrthoDB" id="1097285at2"/>
<evidence type="ECO:0000259" key="2">
    <source>
        <dbReference type="Pfam" id="PF12667"/>
    </source>
</evidence>
<evidence type="ECO:0000313" key="4">
    <source>
        <dbReference type="EMBL" id="GAO28820.1"/>
    </source>
</evidence>
<reference evidence="4 5" key="1">
    <citation type="journal article" date="2015" name="Microbes Environ.">
        <title>Distribution and evolution of nitrogen fixation genes in the phylum bacteroidetes.</title>
        <authorList>
            <person name="Inoue J."/>
            <person name="Oshima K."/>
            <person name="Suda W."/>
            <person name="Sakamoto M."/>
            <person name="Iino T."/>
            <person name="Noda S."/>
            <person name="Hongoh Y."/>
            <person name="Hattori M."/>
            <person name="Ohkuma M."/>
        </authorList>
    </citation>
    <scope>NUCLEOTIDE SEQUENCE [LARGE SCALE GENOMIC DNA]</scope>
    <source>
        <strain evidence="4">JCM 15548</strain>
    </source>
</reference>
<name>A0A0E9LVC1_9BACT</name>
<evidence type="ECO:0000259" key="3">
    <source>
        <dbReference type="Pfam" id="PF17415"/>
    </source>
</evidence>
<feature type="chain" id="PRO_5002428535" description="NigD-like C-terminal beta sandwich domain-containing protein" evidence="1">
    <location>
        <begin position="23"/>
        <end position="224"/>
    </location>
</feature>
<dbReference type="EMBL" id="BAZW01000004">
    <property type="protein sequence ID" value="GAO28820.1"/>
    <property type="molecule type" value="Genomic_DNA"/>
</dbReference>
<dbReference type="AlphaFoldDB" id="A0A0E9LVC1"/>
<protein>
    <recommendedName>
        <fullName evidence="6">NigD-like C-terminal beta sandwich domain-containing protein</fullName>
    </recommendedName>
</protein>
<comment type="caution">
    <text evidence="4">The sequence shown here is derived from an EMBL/GenBank/DDBJ whole genome shotgun (WGS) entry which is preliminary data.</text>
</comment>
<evidence type="ECO:0000256" key="1">
    <source>
        <dbReference type="SAM" id="SignalP"/>
    </source>
</evidence>
<dbReference type="Pfam" id="PF12667">
    <property type="entry name" value="NigD_N"/>
    <property type="match status" value="1"/>
</dbReference>
<dbReference type="Pfam" id="PF17415">
    <property type="entry name" value="NigD_C"/>
    <property type="match status" value="1"/>
</dbReference>
<sequence>MRRNFYLVWALLVVFASGCSMDNEESEYYQYTLGVVEGNSASTFMIFTDGGERLRPVEFQPTNYEIEEGKRVLARYSVIEESDSETYDYSVKLASISNVLTKQIVVANEEVRDTIGNDPVTINWLSIGNGYLNVDFAFWADSEPHYFDLVLDSTKQDKEGFITLNFHHNAKEDIKYMQYSGLISFPLEMLEDDAADSVKLLFTSKKEDNSIFTKELEYKYGEEE</sequence>
<accession>A0A0E9LVC1</accession>
<dbReference type="Gene3D" id="2.40.50.500">
    <property type="entry name" value="NigD-like N-terminal OB domain"/>
    <property type="match status" value="1"/>
</dbReference>
<proteinExistence type="predicted"/>
<dbReference type="PROSITE" id="PS51257">
    <property type="entry name" value="PROKAR_LIPOPROTEIN"/>
    <property type="match status" value="1"/>
</dbReference>
<dbReference type="InterPro" id="IPR024299">
    <property type="entry name" value="NigD-like_OB_dom"/>
</dbReference>
<keyword evidence="5" id="KW-1185">Reference proteome</keyword>
<dbReference type="RefSeq" id="WP_062122523.1">
    <property type="nucleotide sequence ID" value="NZ_BAZW01000004.1"/>
</dbReference>
<feature type="domain" description="NigD-like N-terminal OB" evidence="2">
    <location>
        <begin position="37"/>
        <end position="99"/>
    </location>
</feature>
<dbReference type="STRING" id="1236989.JCM15548_1952"/>
<dbReference type="InterPro" id="IPR035376">
    <property type="entry name" value="NigD_C"/>
</dbReference>